<dbReference type="GO" id="GO:0070095">
    <property type="term" value="F:fructose-6-phosphate binding"/>
    <property type="evidence" value="ECO:0007669"/>
    <property type="project" value="TreeGrafter"/>
</dbReference>
<comment type="pathway">
    <text evidence="2">Carbohydrate degradation; glycolysis; D-glyceraldehyde 3-phosphate and glycerone phosphate from D-glucose: step 3/4.</text>
</comment>
<evidence type="ECO:0000256" key="3">
    <source>
        <dbReference type="ARBA" id="ARBA00022490"/>
    </source>
</evidence>
<dbReference type="PANTHER" id="PTHR13697:SF52">
    <property type="entry name" value="ATP-DEPENDENT 6-PHOSPHOFRUCTOKINASE 3"/>
    <property type="match status" value="1"/>
</dbReference>
<gene>
    <name evidence="11" type="ORF">F2Y87_30135</name>
</gene>
<dbReference type="UniPathway" id="UPA00109">
    <property type="reaction ID" value="UER00182"/>
</dbReference>
<comment type="cofactor">
    <cofactor evidence="1">
        <name>Mg(2+)</name>
        <dbReference type="ChEBI" id="CHEBI:18420"/>
    </cofactor>
</comment>
<dbReference type="EMBL" id="VVYX01000260">
    <property type="protein sequence ID" value="KAA5404461.1"/>
    <property type="molecule type" value="Genomic_DNA"/>
</dbReference>
<dbReference type="Pfam" id="PF00365">
    <property type="entry name" value="PFK"/>
    <property type="match status" value="1"/>
</dbReference>
<evidence type="ECO:0000256" key="1">
    <source>
        <dbReference type="ARBA" id="ARBA00001946"/>
    </source>
</evidence>
<dbReference type="GO" id="GO:0046872">
    <property type="term" value="F:metal ion binding"/>
    <property type="evidence" value="ECO:0007669"/>
    <property type="project" value="UniProtKB-KW"/>
</dbReference>
<dbReference type="PRINTS" id="PR00476">
    <property type="entry name" value="PHFRCTKINASE"/>
</dbReference>
<evidence type="ECO:0000256" key="6">
    <source>
        <dbReference type="ARBA" id="ARBA00022777"/>
    </source>
</evidence>
<dbReference type="GO" id="GO:0003872">
    <property type="term" value="F:6-phosphofructokinase activity"/>
    <property type="evidence" value="ECO:0007669"/>
    <property type="project" value="InterPro"/>
</dbReference>
<name>A0A6L3JPI2_9BACE</name>
<evidence type="ECO:0000256" key="4">
    <source>
        <dbReference type="ARBA" id="ARBA00022679"/>
    </source>
</evidence>
<dbReference type="RefSeq" id="WP_202188401.1">
    <property type="nucleotide sequence ID" value="NZ_VVYX01000260.1"/>
</dbReference>
<proteinExistence type="inferred from homology"/>
<keyword evidence="7" id="KW-0460">Magnesium</keyword>
<evidence type="ECO:0000256" key="9">
    <source>
        <dbReference type="ARBA" id="ARBA00038478"/>
    </source>
</evidence>
<dbReference type="GO" id="GO:0016208">
    <property type="term" value="F:AMP binding"/>
    <property type="evidence" value="ECO:0007669"/>
    <property type="project" value="TreeGrafter"/>
</dbReference>
<keyword evidence="5" id="KW-0479">Metal-binding</keyword>
<sequence length="148" mass="15967">AGGGDVILIPELSYDIHNIGNTIIERLKKGKPYSIVVVAEGIQTMDGKKAAEYIAQEIEYETGFETRETVLGYIQRGGSPTPYDRNLATRMGGHATELIASGQFGRMVSLQGAEIGSISLNEVAGKLKLVNENHDLIVQGKRMGICFG</sequence>
<evidence type="ECO:0000256" key="2">
    <source>
        <dbReference type="ARBA" id="ARBA00004679"/>
    </source>
</evidence>
<dbReference type="GO" id="GO:0048029">
    <property type="term" value="F:monosaccharide binding"/>
    <property type="evidence" value="ECO:0007669"/>
    <property type="project" value="TreeGrafter"/>
</dbReference>
<accession>A0A6L3JPI2</accession>
<dbReference type="GO" id="GO:0005524">
    <property type="term" value="F:ATP binding"/>
    <property type="evidence" value="ECO:0007669"/>
    <property type="project" value="TreeGrafter"/>
</dbReference>
<keyword evidence="3" id="KW-0963">Cytoplasm</keyword>
<feature type="domain" description="Phosphofructokinase" evidence="10">
    <location>
        <begin position="1"/>
        <end position="99"/>
    </location>
</feature>
<dbReference type="Gene3D" id="3.40.50.460">
    <property type="entry name" value="Phosphofructokinase domain"/>
    <property type="match status" value="1"/>
</dbReference>
<dbReference type="SUPFAM" id="SSF53784">
    <property type="entry name" value="Phosphofructokinase"/>
    <property type="match status" value="1"/>
</dbReference>
<feature type="non-terminal residue" evidence="11">
    <location>
        <position position="1"/>
    </location>
</feature>
<dbReference type="GO" id="GO:0006002">
    <property type="term" value="P:fructose 6-phosphate metabolic process"/>
    <property type="evidence" value="ECO:0007669"/>
    <property type="project" value="InterPro"/>
</dbReference>
<dbReference type="Proteomes" id="UP000482653">
    <property type="component" value="Unassembled WGS sequence"/>
</dbReference>
<dbReference type="InterPro" id="IPR000023">
    <property type="entry name" value="Phosphofructokinase_dom"/>
</dbReference>
<keyword evidence="4" id="KW-0808">Transferase</keyword>
<keyword evidence="8" id="KW-0324">Glycolysis</keyword>
<dbReference type="AlphaFoldDB" id="A0A6L3JPI2"/>
<reference evidence="11 12" key="1">
    <citation type="journal article" date="2019" name="Nat. Med.">
        <title>A library of human gut bacterial isolates paired with longitudinal multiomics data enables mechanistic microbiome research.</title>
        <authorList>
            <person name="Poyet M."/>
            <person name="Groussin M."/>
            <person name="Gibbons S.M."/>
            <person name="Avila-Pacheco J."/>
            <person name="Jiang X."/>
            <person name="Kearney S.M."/>
            <person name="Perrotta A.R."/>
            <person name="Berdy B."/>
            <person name="Zhao S."/>
            <person name="Lieberman T.D."/>
            <person name="Swanson P.K."/>
            <person name="Smith M."/>
            <person name="Roesemann S."/>
            <person name="Alexander J.E."/>
            <person name="Rich S.A."/>
            <person name="Livny J."/>
            <person name="Vlamakis H."/>
            <person name="Clish C."/>
            <person name="Bullock K."/>
            <person name="Deik A."/>
            <person name="Scott J."/>
            <person name="Pierce K.A."/>
            <person name="Xavier R.J."/>
            <person name="Alm E.J."/>
        </authorList>
    </citation>
    <scope>NUCLEOTIDE SEQUENCE [LARGE SCALE GENOMIC DNA]</scope>
    <source>
        <strain evidence="11 12">BIOML-A8</strain>
    </source>
</reference>
<dbReference type="GO" id="GO:0005945">
    <property type="term" value="C:6-phosphofructokinase complex"/>
    <property type="evidence" value="ECO:0007669"/>
    <property type="project" value="TreeGrafter"/>
</dbReference>
<dbReference type="GO" id="GO:0061621">
    <property type="term" value="P:canonical glycolysis"/>
    <property type="evidence" value="ECO:0007669"/>
    <property type="project" value="TreeGrafter"/>
</dbReference>
<evidence type="ECO:0000256" key="7">
    <source>
        <dbReference type="ARBA" id="ARBA00022842"/>
    </source>
</evidence>
<dbReference type="InterPro" id="IPR035966">
    <property type="entry name" value="PKF_sf"/>
</dbReference>
<evidence type="ECO:0000256" key="5">
    <source>
        <dbReference type="ARBA" id="ARBA00022723"/>
    </source>
</evidence>
<organism evidence="11 12">
    <name type="scientific">Bacteroides cellulosilyticus</name>
    <dbReference type="NCBI Taxonomy" id="246787"/>
    <lineage>
        <taxon>Bacteria</taxon>
        <taxon>Pseudomonadati</taxon>
        <taxon>Bacteroidota</taxon>
        <taxon>Bacteroidia</taxon>
        <taxon>Bacteroidales</taxon>
        <taxon>Bacteroidaceae</taxon>
        <taxon>Bacteroides</taxon>
    </lineage>
</organism>
<dbReference type="GO" id="GO:0030388">
    <property type="term" value="P:fructose 1,6-bisphosphate metabolic process"/>
    <property type="evidence" value="ECO:0007669"/>
    <property type="project" value="TreeGrafter"/>
</dbReference>
<evidence type="ECO:0000259" key="10">
    <source>
        <dbReference type="Pfam" id="PF00365"/>
    </source>
</evidence>
<evidence type="ECO:0000256" key="8">
    <source>
        <dbReference type="ARBA" id="ARBA00023152"/>
    </source>
</evidence>
<protein>
    <submittedName>
        <fullName evidence="11">6-phosphofructokinase</fullName>
    </submittedName>
</protein>
<comment type="caution">
    <text evidence="11">The sequence shown here is derived from an EMBL/GenBank/DDBJ whole genome shotgun (WGS) entry which is preliminary data.</text>
</comment>
<dbReference type="PANTHER" id="PTHR13697">
    <property type="entry name" value="PHOSPHOFRUCTOKINASE"/>
    <property type="match status" value="1"/>
</dbReference>
<dbReference type="GO" id="GO:0042802">
    <property type="term" value="F:identical protein binding"/>
    <property type="evidence" value="ECO:0007669"/>
    <property type="project" value="TreeGrafter"/>
</dbReference>
<dbReference type="InterPro" id="IPR022953">
    <property type="entry name" value="ATP_PFK"/>
</dbReference>
<evidence type="ECO:0000313" key="12">
    <source>
        <dbReference type="Proteomes" id="UP000482653"/>
    </source>
</evidence>
<comment type="similarity">
    <text evidence="9">Belongs to the phosphofructokinase type A (PFKA) family.</text>
</comment>
<keyword evidence="6 11" id="KW-0418">Kinase</keyword>
<evidence type="ECO:0000313" key="11">
    <source>
        <dbReference type="EMBL" id="KAA5404461.1"/>
    </source>
</evidence>